<sequence>MQRLLARERRLPRLALRGRKTLEVHLAERRRLLRLYLLQRLSFVRREARAQDVVSQGQGRETSPQLGRFNHPVKFQGDELIVEGIVALQLVQEPEAPLAGCDTTGMRPARGGPVLTAGGRQANAPV</sequence>
<name>A0A511TE06_MYXFU</name>
<organism evidence="2 3">
    <name type="scientific">Myxococcus fulvus</name>
    <dbReference type="NCBI Taxonomy" id="33"/>
    <lineage>
        <taxon>Bacteria</taxon>
        <taxon>Pseudomonadati</taxon>
        <taxon>Myxococcota</taxon>
        <taxon>Myxococcia</taxon>
        <taxon>Myxococcales</taxon>
        <taxon>Cystobacterineae</taxon>
        <taxon>Myxococcaceae</taxon>
        <taxon>Myxococcus</taxon>
    </lineage>
</organism>
<accession>A0A511TE06</accession>
<dbReference type="Proteomes" id="UP000321514">
    <property type="component" value="Unassembled WGS sequence"/>
</dbReference>
<gene>
    <name evidence="2" type="ORF">MFU01_64550</name>
</gene>
<dbReference type="AlphaFoldDB" id="A0A511TE06"/>
<reference evidence="2 3" key="1">
    <citation type="submission" date="2019-07" db="EMBL/GenBank/DDBJ databases">
        <title>Whole genome shotgun sequence of Myxococcus fulvus NBRC 100333.</title>
        <authorList>
            <person name="Hosoyama A."/>
            <person name="Uohara A."/>
            <person name="Ohji S."/>
            <person name="Ichikawa N."/>
        </authorList>
    </citation>
    <scope>NUCLEOTIDE SEQUENCE [LARGE SCALE GENOMIC DNA]</scope>
    <source>
        <strain evidence="2 3">NBRC 100333</strain>
    </source>
</reference>
<comment type="caution">
    <text evidence="2">The sequence shown here is derived from an EMBL/GenBank/DDBJ whole genome shotgun (WGS) entry which is preliminary data.</text>
</comment>
<feature type="region of interest" description="Disordered" evidence="1">
    <location>
        <begin position="52"/>
        <end position="71"/>
    </location>
</feature>
<protein>
    <submittedName>
        <fullName evidence="2">Uncharacterized protein</fullName>
    </submittedName>
</protein>
<proteinExistence type="predicted"/>
<dbReference type="EMBL" id="BJXR01000047">
    <property type="protein sequence ID" value="GEN11418.1"/>
    <property type="molecule type" value="Genomic_DNA"/>
</dbReference>
<feature type="compositionally biased region" description="Polar residues" evidence="1">
    <location>
        <begin position="53"/>
        <end position="65"/>
    </location>
</feature>
<evidence type="ECO:0000313" key="2">
    <source>
        <dbReference type="EMBL" id="GEN11418.1"/>
    </source>
</evidence>
<evidence type="ECO:0000313" key="3">
    <source>
        <dbReference type="Proteomes" id="UP000321514"/>
    </source>
</evidence>
<evidence type="ECO:0000256" key="1">
    <source>
        <dbReference type="SAM" id="MobiDB-lite"/>
    </source>
</evidence>